<dbReference type="SUPFAM" id="SSF53474">
    <property type="entry name" value="alpha/beta-Hydrolases"/>
    <property type="match status" value="1"/>
</dbReference>
<dbReference type="EMBL" id="ML977332">
    <property type="protein sequence ID" value="KAF2111932.1"/>
    <property type="molecule type" value="Genomic_DNA"/>
</dbReference>
<evidence type="ECO:0000313" key="2">
    <source>
        <dbReference type="EMBL" id="KAF2111932.1"/>
    </source>
</evidence>
<dbReference type="InterPro" id="IPR029058">
    <property type="entry name" value="AB_hydrolase_fold"/>
</dbReference>
<sequence length="252" mass="28719">MAAKECCLTGFEWDGTPIGKEGKLANNDSYIVGDNADVAILVIADLFGWTFINERLLCDHYAEEADATVYMPDFFGGLVIAPEILRDIRRWNEFDLEKFHKDNDKHVRWPELLSCVQALRQKHKKIGVIGYCYGGWSSFQLGSSTHNPRLVDCISAGHPTWLTKEEMDNIGVPVQIVAPETDMAFTEELKRYANEVIPTKGVPYDYAFFPGVEHSFCTRGNPDDEKERLAMVRAKRVQVAWMKEWLHGDGKW</sequence>
<organism evidence="2 3">
    <name type="scientific">Lophiotrema nucula</name>
    <dbReference type="NCBI Taxonomy" id="690887"/>
    <lineage>
        <taxon>Eukaryota</taxon>
        <taxon>Fungi</taxon>
        <taxon>Dikarya</taxon>
        <taxon>Ascomycota</taxon>
        <taxon>Pezizomycotina</taxon>
        <taxon>Dothideomycetes</taxon>
        <taxon>Pleosporomycetidae</taxon>
        <taxon>Pleosporales</taxon>
        <taxon>Lophiotremataceae</taxon>
        <taxon>Lophiotrema</taxon>
    </lineage>
</organism>
<dbReference type="Gene3D" id="3.40.50.1820">
    <property type="entry name" value="alpha/beta hydrolase"/>
    <property type="match status" value="1"/>
</dbReference>
<keyword evidence="3" id="KW-1185">Reference proteome</keyword>
<dbReference type="InterPro" id="IPR002925">
    <property type="entry name" value="Dienelactn_hydro"/>
</dbReference>
<evidence type="ECO:0000259" key="1">
    <source>
        <dbReference type="Pfam" id="PF01738"/>
    </source>
</evidence>
<dbReference type="GO" id="GO:0016787">
    <property type="term" value="F:hydrolase activity"/>
    <property type="evidence" value="ECO:0007669"/>
    <property type="project" value="UniProtKB-KW"/>
</dbReference>
<evidence type="ECO:0000313" key="3">
    <source>
        <dbReference type="Proteomes" id="UP000799770"/>
    </source>
</evidence>
<dbReference type="AlphaFoldDB" id="A0A6A5YXR8"/>
<name>A0A6A5YXR8_9PLEO</name>
<gene>
    <name evidence="2" type="ORF">BDV96DRAFT_664945</name>
</gene>
<keyword evidence="2" id="KW-0378">Hydrolase</keyword>
<accession>A0A6A5YXR8</accession>
<dbReference type="PANTHER" id="PTHR17630">
    <property type="entry name" value="DIENELACTONE HYDROLASE"/>
    <property type="match status" value="1"/>
</dbReference>
<dbReference type="OrthoDB" id="10019231at2759"/>
<reference evidence="2" key="1">
    <citation type="journal article" date="2020" name="Stud. Mycol.">
        <title>101 Dothideomycetes genomes: a test case for predicting lifestyles and emergence of pathogens.</title>
        <authorList>
            <person name="Haridas S."/>
            <person name="Albert R."/>
            <person name="Binder M."/>
            <person name="Bloem J."/>
            <person name="Labutti K."/>
            <person name="Salamov A."/>
            <person name="Andreopoulos B."/>
            <person name="Baker S."/>
            <person name="Barry K."/>
            <person name="Bills G."/>
            <person name="Bluhm B."/>
            <person name="Cannon C."/>
            <person name="Castanera R."/>
            <person name="Culley D."/>
            <person name="Daum C."/>
            <person name="Ezra D."/>
            <person name="Gonzalez J."/>
            <person name="Henrissat B."/>
            <person name="Kuo A."/>
            <person name="Liang C."/>
            <person name="Lipzen A."/>
            <person name="Lutzoni F."/>
            <person name="Magnuson J."/>
            <person name="Mondo S."/>
            <person name="Nolan M."/>
            <person name="Ohm R."/>
            <person name="Pangilinan J."/>
            <person name="Park H.-J."/>
            <person name="Ramirez L."/>
            <person name="Alfaro M."/>
            <person name="Sun H."/>
            <person name="Tritt A."/>
            <person name="Yoshinaga Y."/>
            <person name="Zwiers L.-H."/>
            <person name="Turgeon B."/>
            <person name="Goodwin S."/>
            <person name="Spatafora J."/>
            <person name="Crous P."/>
            <person name="Grigoriev I."/>
        </authorList>
    </citation>
    <scope>NUCLEOTIDE SEQUENCE</scope>
    <source>
        <strain evidence="2">CBS 627.86</strain>
    </source>
</reference>
<dbReference type="Pfam" id="PF01738">
    <property type="entry name" value="DLH"/>
    <property type="match status" value="1"/>
</dbReference>
<feature type="domain" description="Dienelactone hydrolase" evidence="1">
    <location>
        <begin position="37"/>
        <end position="244"/>
    </location>
</feature>
<dbReference type="Proteomes" id="UP000799770">
    <property type="component" value="Unassembled WGS sequence"/>
</dbReference>
<dbReference type="PANTHER" id="PTHR17630:SF55">
    <property type="entry name" value="DIENELACTONE HYDROLASE FAMILY PROTEIN (AFU_ORTHOLOGUE AFUA_1G01900)"/>
    <property type="match status" value="1"/>
</dbReference>
<protein>
    <submittedName>
        <fullName evidence="2">Dienelactone hydrolase</fullName>
    </submittedName>
</protein>
<proteinExistence type="predicted"/>